<comment type="caution">
    <text evidence="10">The sequence shown here is derived from an EMBL/GenBank/DDBJ whole genome shotgun (WGS) entry which is preliminary data.</text>
</comment>
<dbReference type="AlphaFoldDB" id="A0A497EYH8"/>
<dbReference type="SMART" id="SM00649">
    <property type="entry name" value="RL11"/>
    <property type="match status" value="1"/>
</dbReference>
<keyword evidence="4 6" id="KW-0689">Ribosomal protein</keyword>
<evidence type="ECO:0000256" key="5">
    <source>
        <dbReference type="ARBA" id="ARBA00023274"/>
    </source>
</evidence>
<evidence type="ECO:0000256" key="3">
    <source>
        <dbReference type="ARBA" id="ARBA00022884"/>
    </source>
</evidence>
<comment type="similarity">
    <text evidence="1 6 7">Belongs to the universal ribosomal protein uL11 family.</text>
</comment>
<proteinExistence type="inferred from homology"/>
<evidence type="ECO:0000256" key="7">
    <source>
        <dbReference type="RuleBase" id="RU003978"/>
    </source>
</evidence>
<dbReference type="PANTHER" id="PTHR11661:SF1">
    <property type="entry name" value="LARGE RIBOSOMAL SUBUNIT PROTEIN UL11M"/>
    <property type="match status" value="1"/>
</dbReference>
<keyword evidence="3 6" id="KW-0694">RNA-binding</keyword>
<evidence type="ECO:0000259" key="8">
    <source>
        <dbReference type="Pfam" id="PF00298"/>
    </source>
</evidence>
<dbReference type="EMBL" id="QMRA01000002">
    <property type="protein sequence ID" value="RLE55914.1"/>
    <property type="molecule type" value="Genomic_DNA"/>
</dbReference>
<dbReference type="SUPFAM" id="SSF54747">
    <property type="entry name" value="Ribosomal L11/L12e N-terminal domain"/>
    <property type="match status" value="1"/>
</dbReference>
<dbReference type="HAMAP" id="MF_00736">
    <property type="entry name" value="Ribosomal_uL11"/>
    <property type="match status" value="1"/>
</dbReference>
<dbReference type="InterPro" id="IPR036769">
    <property type="entry name" value="Ribosomal_uL11_C_sf"/>
</dbReference>
<organism evidence="10 12">
    <name type="scientific">Thermoproteota archaeon</name>
    <dbReference type="NCBI Taxonomy" id="2056631"/>
    <lineage>
        <taxon>Archaea</taxon>
        <taxon>Thermoproteota</taxon>
    </lineage>
</organism>
<dbReference type="Gene3D" id="3.30.1550.10">
    <property type="entry name" value="Ribosomal protein L11/L12, N-terminal domain"/>
    <property type="match status" value="1"/>
</dbReference>
<dbReference type="SUPFAM" id="SSF46906">
    <property type="entry name" value="Ribosomal protein L11, C-terminal domain"/>
    <property type="match status" value="1"/>
</dbReference>
<name>A0A497EYH8_9CREN</name>
<dbReference type="Gene3D" id="1.10.10.250">
    <property type="entry name" value="Ribosomal protein L11, C-terminal domain"/>
    <property type="match status" value="1"/>
</dbReference>
<evidence type="ECO:0000256" key="6">
    <source>
        <dbReference type="HAMAP-Rule" id="MF_00736"/>
    </source>
</evidence>
<evidence type="ECO:0000313" key="12">
    <source>
        <dbReference type="Proteomes" id="UP000268446"/>
    </source>
</evidence>
<dbReference type="PROSITE" id="PS00359">
    <property type="entry name" value="RIBOSOMAL_L11"/>
    <property type="match status" value="1"/>
</dbReference>
<evidence type="ECO:0000256" key="1">
    <source>
        <dbReference type="ARBA" id="ARBA00010537"/>
    </source>
</evidence>
<dbReference type="Pfam" id="PF00298">
    <property type="entry name" value="Ribosomal_L11"/>
    <property type="match status" value="1"/>
</dbReference>
<dbReference type="InterPro" id="IPR020784">
    <property type="entry name" value="Ribosomal_uL11_N"/>
</dbReference>
<sequence length="167" mass="17920">MGTKKTFNFLVEGGKATGGPPIGPALGPLGVNIMQVVNKINELTKEFSGMRVPVTVTVDIDTKEFEVSVGVPTTTALIIRELKVEKGSGTPHEKKIGNLSIEQVVKIAQIKRKQLLAKTLKGAVKEVLGTCLSMGVTVEGKDPRDVQKEIDAGKYDEIISKYEEGEG</sequence>
<dbReference type="PANTHER" id="PTHR11661">
    <property type="entry name" value="60S RIBOSOMAL PROTEIN L12"/>
    <property type="match status" value="1"/>
</dbReference>
<comment type="function">
    <text evidence="6">Forms part of the ribosomal stalk which helps the ribosome interact with GTP-bound translation factors.</text>
</comment>
<dbReference type="EMBL" id="QMQZ01000031">
    <property type="protein sequence ID" value="RLE51780.1"/>
    <property type="molecule type" value="Genomic_DNA"/>
</dbReference>
<dbReference type="Pfam" id="PF03946">
    <property type="entry name" value="Ribosomal_L11_N"/>
    <property type="match status" value="1"/>
</dbReference>
<feature type="domain" description="Large ribosomal subunit protein uL11 N-terminal" evidence="9">
    <location>
        <begin position="8"/>
        <end position="62"/>
    </location>
</feature>
<feature type="domain" description="Large ribosomal subunit protein uL11 C-terminal" evidence="8">
    <location>
        <begin position="71"/>
        <end position="138"/>
    </location>
</feature>
<dbReference type="GO" id="GO:0003735">
    <property type="term" value="F:structural constituent of ribosome"/>
    <property type="evidence" value="ECO:0007669"/>
    <property type="project" value="InterPro"/>
</dbReference>
<evidence type="ECO:0000259" key="9">
    <source>
        <dbReference type="Pfam" id="PF03946"/>
    </source>
</evidence>
<dbReference type="InterPro" id="IPR036796">
    <property type="entry name" value="Ribosomal_uL11_N_sf"/>
</dbReference>
<accession>A0A497EYH8</accession>
<dbReference type="InterPro" id="IPR000911">
    <property type="entry name" value="Ribosomal_uL11"/>
</dbReference>
<dbReference type="NCBIfam" id="NF002232">
    <property type="entry name" value="PRK01143.1"/>
    <property type="match status" value="1"/>
</dbReference>
<comment type="subunit">
    <text evidence="6">Part of the ribosomal stalk of the 50S ribosomal subunit. Interacts with L10 and the large rRNA to form the base of the stalk. L10 forms an elongated spine to which L12 dimers bind in a sequential fashion forming a multimeric L10(L12)X complex.</text>
</comment>
<gene>
    <name evidence="6" type="primary">rpl11</name>
    <name evidence="10" type="ORF">DRJ20_01470</name>
    <name evidence="11" type="ORF">DRJ26_00235</name>
</gene>
<evidence type="ECO:0000313" key="11">
    <source>
        <dbReference type="EMBL" id="RLE55914.1"/>
    </source>
</evidence>
<dbReference type="CDD" id="cd00349">
    <property type="entry name" value="Ribosomal_L11"/>
    <property type="match status" value="1"/>
</dbReference>
<dbReference type="GO" id="GO:0070180">
    <property type="term" value="F:large ribosomal subunit rRNA binding"/>
    <property type="evidence" value="ECO:0007669"/>
    <property type="project" value="UniProtKB-UniRule"/>
</dbReference>
<keyword evidence="2 6" id="KW-0699">rRNA-binding</keyword>
<reference evidence="12 13" key="1">
    <citation type="submission" date="2018-06" db="EMBL/GenBank/DDBJ databases">
        <title>Extensive metabolic versatility and redundancy in microbially diverse, dynamic hydrothermal sediments.</title>
        <authorList>
            <person name="Dombrowski N."/>
            <person name="Teske A."/>
            <person name="Baker B.J."/>
        </authorList>
    </citation>
    <scope>NUCLEOTIDE SEQUENCE [LARGE SCALE GENOMIC DNA]</scope>
    <source>
        <strain evidence="11">B20_G2</strain>
        <strain evidence="10">B29_G17</strain>
    </source>
</reference>
<dbReference type="GO" id="GO:0006412">
    <property type="term" value="P:translation"/>
    <property type="evidence" value="ECO:0007669"/>
    <property type="project" value="UniProtKB-UniRule"/>
</dbReference>
<dbReference type="FunFam" id="1.10.10.250:FF:000006">
    <property type="entry name" value="50S ribosomal protein L11"/>
    <property type="match status" value="1"/>
</dbReference>
<keyword evidence="5 6" id="KW-0687">Ribonucleoprotein</keyword>
<dbReference type="InterPro" id="IPR020783">
    <property type="entry name" value="Ribosomal_uL11_C"/>
</dbReference>
<evidence type="ECO:0000256" key="2">
    <source>
        <dbReference type="ARBA" id="ARBA00022730"/>
    </source>
</evidence>
<dbReference type="InterPro" id="IPR020785">
    <property type="entry name" value="Ribosomal_uL11_CS"/>
</dbReference>
<dbReference type="Proteomes" id="UP000268446">
    <property type="component" value="Unassembled WGS sequence"/>
</dbReference>
<evidence type="ECO:0000256" key="4">
    <source>
        <dbReference type="ARBA" id="ARBA00022980"/>
    </source>
</evidence>
<evidence type="ECO:0000313" key="13">
    <source>
        <dbReference type="Proteomes" id="UP000269499"/>
    </source>
</evidence>
<protein>
    <recommendedName>
        <fullName evidence="6">Large ribosomal subunit protein uL11</fullName>
    </recommendedName>
</protein>
<dbReference type="GO" id="GO:0015934">
    <property type="term" value="C:large ribosomal subunit"/>
    <property type="evidence" value="ECO:0007669"/>
    <property type="project" value="TreeGrafter"/>
</dbReference>
<dbReference type="Proteomes" id="UP000269499">
    <property type="component" value="Unassembled WGS sequence"/>
</dbReference>
<evidence type="ECO:0000313" key="10">
    <source>
        <dbReference type="EMBL" id="RLE51780.1"/>
    </source>
</evidence>